<dbReference type="InterPro" id="IPR003961">
    <property type="entry name" value="FN3_dom"/>
</dbReference>
<sequence>MPPTTPRRTATPSTSPRPPPPGAPPSTAPTGLRASCARATSGGGTDVTLHWVPPLTSGTISAYQLFLNGAPTTTIVPGIASPGGLGSYTFTVTDPPGTRYSVKIRARLADGKWGDFSAQPTVAVL</sequence>
<dbReference type="InterPro" id="IPR013783">
    <property type="entry name" value="Ig-like_fold"/>
</dbReference>
<keyword evidence="1" id="KW-0326">Glycosidase</keyword>
<feature type="domain" description="Fibronectin type-III" evidence="4">
    <location>
        <begin position="28"/>
        <end position="125"/>
    </location>
</feature>
<dbReference type="SUPFAM" id="SSF49265">
    <property type="entry name" value="Fibronectin type III"/>
    <property type="match status" value="1"/>
</dbReference>
<dbReference type="CDD" id="cd00063">
    <property type="entry name" value="FN3"/>
    <property type="match status" value="1"/>
</dbReference>
<feature type="compositionally biased region" description="Pro residues" evidence="3">
    <location>
        <begin position="15"/>
        <end position="27"/>
    </location>
</feature>
<evidence type="ECO:0000256" key="3">
    <source>
        <dbReference type="SAM" id="MobiDB-lite"/>
    </source>
</evidence>
<evidence type="ECO:0000256" key="2">
    <source>
        <dbReference type="ARBA" id="ARBA00023326"/>
    </source>
</evidence>
<evidence type="ECO:0000256" key="1">
    <source>
        <dbReference type="ARBA" id="ARBA00023295"/>
    </source>
</evidence>
<name>A0ABQ3QXU1_9ACTN</name>
<dbReference type="EMBL" id="BNDY01000017">
    <property type="protein sequence ID" value="GHI42112.1"/>
    <property type="molecule type" value="Genomic_DNA"/>
</dbReference>
<dbReference type="PROSITE" id="PS50853">
    <property type="entry name" value="FN3"/>
    <property type="match status" value="1"/>
</dbReference>
<keyword evidence="6" id="KW-1185">Reference proteome</keyword>
<organism evidence="5 6">
    <name type="scientific">Streptomyces violascens</name>
    <dbReference type="NCBI Taxonomy" id="67381"/>
    <lineage>
        <taxon>Bacteria</taxon>
        <taxon>Bacillati</taxon>
        <taxon>Actinomycetota</taxon>
        <taxon>Actinomycetes</taxon>
        <taxon>Kitasatosporales</taxon>
        <taxon>Streptomycetaceae</taxon>
        <taxon>Streptomyces</taxon>
    </lineage>
</organism>
<keyword evidence="2" id="KW-0624">Polysaccharide degradation</keyword>
<dbReference type="Pfam" id="PF00041">
    <property type="entry name" value="fn3"/>
    <property type="match status" value="1"/>
</dbReference>
<keyword evidence="1" id="KW-0378">Hydrolase</keyword>
<protein>
    <recommendedName>
        <fullName evidence="4">Fibronectin type-III domain-containing protein</fullName>
    </recommendedName>
</protein>
<reference evidence="5" key="1">
    <citation type="submission" date="2024-05" db="EMBL/GenBank/DDBJ databases">
        <title>Whole genome shotgun sequence of Streptomyces violascens NBRC 12920.</title>
        <authorList>
            <person name="Komaki H."/>
            <person name="Tamura T."/>
        </authorList>
    </citation>
    <scope>NUCLEOTIDE SEQUENCE</scope>
    <source>
        <strain evidence="5">NBRC 12920</strain>
    </source>
</reference>
<feature type="compositionally biased region" description="Low complexity" evidence="3">
    <location>
        <begin position="1"/>
        <end position="14"/>
    </location>
</feature>
<evidence type="ECO:0000313" key="5">
    <source>
        <dbReference type="EMBL" id="GHI42112.1"/>
    </source>
</evidence>
<accession>A0ABQ3QXU1</accession>
<dbReference type="Gene3D" id="2.60.40.10">
    <property type="entry name" value="Immunoglobulins"/>
    <property type="match status" value="1"/>
</dbReference>
<dbReference type="InterPro" id="IPR036116">
    <property type="entry name" value="FN3_sf"/>
</dbReference>
<evidence type="ECO:0000313" key="6">
    <source>
        <dbReference type="Proteomes" id="UP001050808"/>
    </source>
</evidence>
<evidence type="ECO:0000259" key="4">
    <source>
        <dbReference type="PROSITE" id="PS50853"/>
    </source>
</evidence>
<dbReference type="Proteomes" id="UP001050808">
    <property type="component" value="Unassembled WGS sequence"/>
</dbReference>
<keyword evidence="2" id="KW-0119">Carbohydrate metabolism</keyword>
<gene>
    <name evidence="5" type="ORF">Sviol_65200</name>
</gene>
<comment type="caution">
    <text evidence="5">The sequence shown here is derived from an EMBL/GenBank/DDBJ whole genome shotgun (WGS) entry which is preliminary data.</text>
</comment>
<proteinExistence type="predicted"/>
<feature type="region of interest" description="Disordered" evidence="3">
    <location>
        <begin position="1"/>
        <end position="47"/>
    </location>
</feature>